<feature type="region of interest" description="Disordered" evidence="5">
    <location>
        <begin position="623"/>
        <end position="642"/>
    </location>
</feature>
<feature type="domain" description="Helicase ATP-binding" evidence="6">
    <location>
        <begin position="515"/>
        <end position="714"/>
    </location>
</feature>
<dbReference type="InterPro" id="IPR038718">
    <property type="entry name" value="SNF2-like_sf"/>
</dbReference>
<feature type="region of interest" description="Disordered" evidence="5">
    <location>
        <begin position="976"/>
        <end position="1001"/>
    </location>
</feature>
<dbReference type="AlphaFoldDB" id="A0AAV5A2N3"/>
<evidence type="ECO:0000256" key="1">
    <source>
        <dbReference type="ARBA" id="ARBA00007025"/>
    </source>
</evidence>
<dbReference type="CDD" id="cd18793">
    <property type="entry name" value="SF2_C_SNF"/>
    <property type="match status" value="1"/>
</dbReference>
<feature type="compositionally biased region" description="Pro residues" evidence="5">
    <location>
        <begin position="281"/>
        <end position="290"/>
    </location>
</feature>
<evidence type="ECO:0000256" key="4">
    <source>
        <dbReference type="ARBA" id="ARBA00022840"/>
    </source>
</evidence>
<dbReference type="EMBL" id="BPWL01000003">
    <property type="protein sequence ID" value="GJJ08897.1"/>
    <property type="molecule type" value="Genomic_DNA"/>
</dbReference>
<evidence type="ECO:0000313" key="8">
    <source>
        <dbReference type="EMBL" id="GJJ08897.1"/>
    </source>
</evidence>
<keyword evidence="4" id="KW-0067">ATP-binding</keyword>
<comment type="caution">
    <text evidence="8">The sequence shown here is derived from an EMBL/GenBank/DDBJ whole genome shotgun (WGS) entry which is preliminary data.</text>
</comment>
<keyword evidence="3" id="KW-0378">Hydrolase</keyword>
<reference evidence="8" key="1">
    <citation type="submission" date="2021-10" db="EMBL/GenBank/DDBJ databases">
        <title>De novo Genome Assembly of Clathrus columnatus (Basidiomycota, Fungi) Using Illumina and Nanopore Sequence Data.</title>
        <authorList>
            <person name="Ogiso-Tanaka E."/>
            <person name="Itagaki H."/>
            <person name="Hosoya T."/>
            <person name="Hosaka K."/>
        </authorList>
    </citation>
    <scope>NUCLEOTIDE SEQUENCE</scope>
    <source>
        <strain evidence="8">MO-923</strain>
    </source>
</reference>
<dbReference type="GO" id="GO:0005634">
    <property type="term" value="C:nucleus"/>
    <property type="evidence" value="ECO:0007669"/>
    <property type="project" value="TreeGrafter"/>
</dbReference>
<proteinExistence type="inferred from homology"/>
<dbReference type="GO" id="GO:0016787">
    <property type="term" value="F:hydrolase activity"/>
    <property type="evidence" value="ECO:0007669"/>
    <property type="project" value="UniProtKB-KW"/>
</dbReference>
<feature type="compositionally biased region" description="Polar residues" evidence="5">
    <location>
        <begin position="298"/>
        <end position="308"/>
    </location>
</feature>
<keyword evidence="2" id="KW-0547">Nucleotide-binding</keyword>
<gene>
    <name evidence="8" type="ORF">Clacol_003117</name>
</gene>
<dbReference type="Gene3D" id="3.30.40.10">
    <property type="entry name" value="Zinc/RING finger domain, C3HC4 (zinc finger)"/>
    <property type="match status" value="1"/>
</dbReference>
<evidence type="ECO:0000256" key="2">
    <source>
        <dbReference type="ARBA" id="ARBA00022741"/>
    </source>
</evidence>
<dbReference type="InterPro" id="IPR000330">
    <property type="entry name" value="SNF2_N"/>
</dbReference>
<feature type="region of interest" description="Disordered" evidence="5">
    <location>
        <begin position="240"/>
        <end position="334"/>
    </location>
</feature>
<dbReference type="PROSITE" id="PS51194">
    <property type="entry name" value="HELICASE_CTER"/>
    <property type="match status" value="1"/>
</dbReference>
<dbReference type="SMART" id="SM00490">
    <property type="entry name" value="HELICc"/>
    <property type="match status" value="1"/>
</dbReference>
<dbReference type="PANTHER" id="PTHR45626:SF16">
    <property type="entry name" value="ATP-DEPENDENT HELICASE ULS1"/>
    <property type="match status" value="1"/>
</dbReference>
<dbReference type="GO" id="GO:0008094">
    <property type="term" value="F:ATP-dependent activity, acting on DNA"/>
    <property type="evidence" value="ECO:0007669"/>
    <property type="project" value="TreeGrafter"/>
</dbReference>
<dbReference type="InterPro" id="IPR014001">
    <property type="entry name" value="Helicase_ATP-bd"/>
</dbReference>
<name>A0AAV5A2N3_9AGAM</name>
<feature type="compositionally biased region" description="Basic and acidic residues" evidence="5">
    <location>
        <begin position="247"/>
        <end position="258"/>
    </location>
</feature>
<dbReference type="InterPro" id="IPR049730">
    <property type="entry name" value="SNF2/RAD54-like_C"/>
</dbReference>
<dbReference type="GO" id="GO:0005737">
    <property type="term" value="C:cytoplasm"/>
    <property type="evidence" value="ECO:0007669"/>
    <property type="project" value="TreeGrafter"/>
</dbReference>
<dbReference type="SUPFAM" id="SSF52540">
    <property type="entry name" value="P-loop containing nucleoside triphosphate hydrolases"/>
    <property type="match status" value="2"/>
</dbReference>
<sequence>MFQTNSLSVYEVAKIARRTLGRDETDTRPIPSKYLEQLLHHLKIYPKETNFLIDIEGFNGVITCLDCFEEILIGVHGKLSDFEPFWNHIESRQHKSAVQESYMQGTREDPMDVDSFDYDEYFFNQAARPNPHVHVSQPEPTNATNQRKRNTRLVVLSDGEVIEYSTDEDVSKRSPSLSNSAIQNQLASSSRLQNVAPAPAPTPIPNNSTPSQSSFPVPSKRPHRGIRKYEFGDGEVFYLSTDDETVDERPRQSPEKKPRLGGALLKSQGSINPFSKVSSTPPRPQPPPMPAKQESVPAVSQWSSLSDWNNNNNNNNRAQMGAINVPSSSNYPLQNMQRSVNPWTVAKAQYYRSPEASNPAPSPHYRHNNYPQIRIPGAFPMPQQSTTPQPYPAQRSSVGPSVVNLSVNNPYDYGMPGSMLNMGYHPPSFPNLGHWQVSPVENGSPINAPINQGEIIDPMQKFKDFFSTAMEDFQEAPKVMDAAKELGLGNTSSFLPGLEVQLMPHQLIGVSWMVEQEKKVAKGGILADDMGLGKTLQCIATCVKNQPPPGAVNKSTLVVAPAALLNQWRVEILQRTNQGLFKVHIHHGRDKLRSLSEVKEYDFVITTYQTLCLEYPKRKKLGPDGEELEQHSSDDSWDEENQRMRGPLAQTEWKTRSSKCVARLKSTYRWILTGMLSFHPASREVSLVMIYDSGTPVVNSLEDLYPQIRFLRLHPFDDWREFRHRIVSVQKNPKLAGDRAQAMLKNCLIRRTKNTKLEGKPILQLPPKEVEVVEIDFSPEERLVMIEKREQQKMTKYLKAGTVLKKSVPLPCSAGSVVNRYVATTEAGMQNEGDADGFNTVLDDADTKVQDQTVGKDDLARAEKLIGLKFVEEVKAKLLTQIESRVKAEAQGLSAEEEDTECPICYDSYINNCCITSPPNNMHAQDVEYVRAMQSGIRPCPVCRDNIHPDYIFRTKFFEPTETELAALKEMHPGLSSALDDDVSTPPVDVKGKGKGKATDDDAELDDILQDLHDDLFEPSAKMLSMIGLLKQWKQESPDDKIICYSQWTSMLDLVEKLLLKDGVDCIRYDGRMSRVERDTAVAEFRKRSGPPIMLISLKCGGVGLNLVEANRVICLDLAWNAATENQAFDRVHRMGQQKNVYVKRLIIRNTVEERILNLQANKQALSDAALGEGTAGKLKKLTVGELKATSYANHALARVY</sequence>
<feature type="domain" description="Helicase C-terminal" evidence="7">
    <location>
        <begin position="1004"/>
        <end position="1183"/>
    </location>
</feature>
<keyword evidence="9" id="KW-1185">Reference proteome</keyword>
<dbReference type="InterPro" id="IPR050628">
    <property type="entry name" value="SNF2_RAD54_helicase_TF"/>
</dbReference>
<dbReference type="Pfam" id="PF00271">
    <property type="entry name" value="Helicase_C"/>
    <property type="match status" value="1"/>
</dbReference>
<dbReference type="PROSITE" id="PS51192">
    <property type="entry name" value="HELICASE_ATP_BIND_1"/>
    <property type="match status" value="1"/>
</dbReference>
<protein>
    <submittedName>
        <fullName evidence="8">Uncharacterized protein</fullName>
    </submittedName>
</protein>
<dbReference type="Gene3D" id="3.40.50.10810">
    <property type="entry name" value="Tandem AAA-ATPase domain"/>
    <property type="match status" value="1"/>
</dbReference>
<dbReference type="InterPro" id="IPR013083">
    <property type="entry name" value="Znf_RING/FYVE/PHD"/>
</dbReference>
<dbReference type="GO" id="GO:0000724">
    <property type="term" value="P:double-strand break repair via homologous recombination"/>
    <property type="evidence" value="ECO:0007669"/>
    <property type="project" value="TreeGrafter"/>
</dbReference>
<dbReference type="Pfam" id="PF00176">
    <property type="entry name" value="SNF2-rel_dom"/>
    <property type="match status" value="2"/>
</dbReference>
<dbReference type="PANTHER" id="PTHR45626">
    <property type="entry name" value="TRANSCRIPTION TERMINATION FACTOR 2-RELATED"/>
    <property type="match status" value="1"/>
</dbReference>
<dbReference type="Gene3D" id="3.40.50.300">
    <property type="entry name" value="P-loop containing nucleotide triphosphate hydrolases"/>
    <property type="match status" value="1"/>
</dbReference>
<evidence type="ECO:0000256" key="5">
    <source>
        <dbReference type="SAM" id="MobiDB-lite"/>
    </source>
</evidence>
<comment type="similarity">
    <text evidence="1">Belongs to the SNF2/RAD54 helicase family.</text>
</comment>
<organism evidence="8 9">
    <name type="scientific">Clathrus columnatus</name>
    <dbReference type="NCBI Taxonomy" id="1419009"/>
    <lineage>
        <taxon>Eukaryota</taxon>
        <taxon>Fungi</taxon>
        <taxon>Dikarya</taxon>
        <taxon>Basidiomycota</taxon>
        <taxon>Agaricomycotina</taxon>
        <taxon>Agaricomycetes</taxon>
        <taxon>Phallomycetidae</taxon>
        <taxon>Phallales</taxon>
        <taxon>Clathraceae</taxon>
        <taxon>Clathrus</taxon>
    </lineage>
</organism>
<feature type="compositionally biased region" description="Polar residues" evidence="5">
    <location>
        <begin position="325"/>
        <end position="334"/>
    </location>
</feature>
<evidence type="ECO:0000259" key="6">
    <source>
        <dbReference type="PROSITE" id="PS51192"/>
    </source>
</evidence>
<dbReference type="InterPro" id="IPR027417">
    <property type="entry name" value="P-loop_NTPase"/>
</dbReference>
<feature type="region of interest" description="Disordered" evidence="5">
    <location>
        <begin position="130"/>
        <end position="152"/>
    </location>
</feature>
<dbReference type="InterPro" id="IPR001650">
    <property type="entry name" value="Helicase_C-like"/>
</dbReference>
<dbReference type="Proteomes" id="UP001050691">
    <property type="component" value="Unassembled WGS sequence"/>
</dbReference>
<dbReference type="GO" id="GO:0005524">
    <property type="term" value="F:ATP binding"/>
    <property type="evidence" value="ECO:0007669"/>
    <property type="project" value="UniProtKB-KW"/>
</dbReference>
<dbReference type="SMART" id="SM00487">
    <property type="entry name" value="DEXDc"/>
    <property type="match status" value="1"/>
</dbReference>
<feature type="region of interest" description="Disordered" evidence="5">
    <location>
        <begin position="353"/>
        <end position="373"/>
    </location>
</feature>
<dbReference type="CDD" id="cd18008">
    <property type="entry name" value="DEXDc_SHPRH-like"/>
    <property type="match status" value="1"/>
</dbReference>
<feature type="region of interest" description="Disordered" evidence="5">
    <location>
        <begin position="165"/>
        <end position="225"/>
    </location>
</feature>
<accession>A0AAV5A2N3</accession>
<evidence type="ECO:0000256" key="3">
    <source>
        <dbReference type="ARBA" id="ARBA00022801"/>
    </source>
</evidence>
<feature type="compositionally biased region" description="Polar residues" evidence="5">
    <location>
        <begin position="173"/>
        <end position="193"/>
    </location>
</feature>
<feature type="compositionally biased region" description="Polar residues" evidence="5">
    <location>
        <begin position="267"/>
        <end position="280"/>
    </location>
</feature>
<evidence type="ECO:0000259" key="7">
    <source>
        <dbReference type="PROSITE" id="PS51194"/>
    </source>
</evidence>
<evidence type="ECO:0000313" key="9">
    <source>
        <dbReference type="Proteomes" id="UP001050691"/>
    </source>
</evidence>